<dbReference type="Proteomes" id="UP000298652">
    <property type="component" value="Chromosome 6"/>
</dbReference>
<dbReference type="Gramene" id="TKW10515">
    <property type="protein sequence ID" value="TKW10515"/>
    <property type="gene ID" value="SEVIR_6G169600v2"/>
</dbReference>
<sequence length="244" mass="27384">MELADQTVAAARVDGDHSLPGASSHGETSSYSLGVAVSALRRELLKERIREEIITRTTERRNSEPKVRCEHAVPHHGISTARQADQRRSHMPLSPELRLGEARETPGVVIGWYRSPWHDRSAGNEDSSSGWARPPKKTFSGVKRKGTAETSVAGNENSFGNWSCALCHDGRRQENAEALWRESREIGGKSWLQEAKLSQPIYKNQRHATRWNCSICKASGASEFDQENHLRGQRHQQNVKARFL</sequence>
<dbReference type="InterPro" id="IPR036236">
    <property type="entry name" value="Znf_C2H2_sf"/>
</dbReference>
<organism evidence="3 4">
    <name type="scientific">Setaria viridis</name>
    <name type="common">Green bristlegrass</name>
    <name type="synonym">Setaria italica subsp. viridis</name>
    <dbReference type="NCBI Taxonomy" id="4556"/>
    <lineage>
        <taxon>Eukaryota</taxon>
        <taxon>Viridiplantae</taxon>
        <taxon>Streptophyta</taxon>
        <taxon>Embryophyta</taxon>
        <taxon>Tracheophyta</taxon>
        <taxon>Spermatophyta</taxon>
        <taxon>Magnoliopsida</taxon>
        <taxon>Liliopsida</taxon>
        <taxon>Poales</taxon>
        <taxon>Poaceae</taxon>
        <taxon>PACMAD clade</taxon>
        <taxon>Panicoideae</taxon>
        <taxon>Panicodae</taxon>
        <taxon>Paniceae</taxon>
        <taxon>Cenchrinae</taxon>
        <taxon>Setaria</taxon>
    </lineage>
</organism>
<dbReference type="PANTHER" id="PTHR47487">
    <property type="entry name" value="OS06G0651300 PROTEIN-RELATED"/>
    <property type="match status" value="1"/>
</dbReference>
<feature type="domain" description="U1-type" evidence="2">
    <location>
        <begin position="208"/>
        <end position="242"/>
    </location>
</feature>
<feature type="region of interest" description="Disordered" evidence="1">
    <location>
        <begin position="120"/>
        <end position="152"/>
    </location>
</feature>
<feature type="region of interest" description="Disordered" evidence="1">
    <location>
        <begin position="1"/>
        <end position="29"/>
    </location>
</feature>
<gene>
    <name evidence="3" type="ORF">SEVIR_6G169600v2</name>
</gene>
<protein>
    <recommendedName>
        <fullName evidence="2">U1-type domain-containing protein</fullName>
    </recommendedName>
</protein>
<evidence type="ECO:0000313" key="3">
    <source>
        <dbReference type="EMBL" id="TKW10515.1"/>
    </source>
</evidence>
<dbReference type="Gene3D" id="3.30.160.60">
    <property type="entry name" value="Classic Zinc Finger"/>
    <property type="match status" value="1"/>
</dbReference>
<evidence type="ECO:0000259" key="2">
    <source>
        <dbReference type="SMART" id="SM00451"/>
    </source>
</evidence>
<accession>A0A4U6U7J9</accession>
<dbReference type="SUPFAM" id="SSF57667">
    <property type="entry name" value="beta-beta-alpha zinc fingers"/>
    <property type="match status" value="1"/>
</dbReference>
<reference evidence="3" key="1">
    <citation type="submission" date="2019-03" db="EMBL/GenBank/DDBJ databases">
        <title>WGS assembly of Setaria viridis.</title>
        <authorList>
            <person name="Huang P."/>
            <person name="Jenkins J."/>
            <person name="Grimwood J."/>
            <person name="Barry K."/>
            <person name="Healey A."/>
            <person name="Mamidi S."/>
            <person name="Sreedasyam A."/>
            <person name="Shu S."/>
            <person name="Feldman M."/>
            <person name="Wu J."/>
            <person name="Yu Y."/>
            <person name="Chen C."/>
            <person name="Johnson J."/>
            <person name="Rokhsar D."/>
            <person name="Baxter I."/>
            <person name="Schmutz J."/>
            <person name="Brutnell T."/>
            <person name="Kellogg E."/>
        </authorList>
    </citation>
    <scope>NUCLEOTIDE SEQUENCE [LARGE SCALE GENOMIC DNA]</scope>
</reference>
<dbReference type="GO" id="GO:0003676">
    <property type="term" value="F:nucleic acid binding"/>
    <property type="evidence" value="ECO:0007669"/>
    <property type="project" value="InterPro"/>
</dbReference>
<dbReference type="AlphaFoldDB" id="A0A4U6U7J9"/>
<dbReference type="GO" id="GO:0008270">
    <property type="term" value="F:zinc ion binding"/>
    <property type="evidence" value="ECO:0007669"/>
    <property type="project" value="InterPro"/>
</dbReference>
<evidence type="ECO:0000256" key="1">
    <source>
        <dbReference type="SAM" id="MobiDB-lite"/>
    </source>
</evidence>
<name>A0A4U6U7J9_SETVI</name>
<keyword evidence="4" id="KW-1185">Reference proteome</keyword>
<dbReference type="InterPro" id="IPR003604">
    <property type="entry name" value="Matrin/U1-like-C_Znf_C2H2"/>
</dbReference>
<dbReference type="SMART" id="SM00451">
    <property type="entry name" value="ZnF_U1"/>
    <property type="match status" value="1"/>
</dbReference>
<dbReference type="PANTHER" id="PTHR47487:SF4">
    <property type="entry name" value="OS08G0441900 PROTEIN"/>
    <property type="match status" value="1"/>
</dbReference>
<dbReference type="EMBL" id="CM016557">
    <property type="protein sequence ID" value="TKW10515.1"/>
    <property type="molecule type" value="Genomic_DNA"/>
</dbReference>
<evidence type="ECO:0000313" key="4">
    <source>
        <dbReference type="Proteomes" id="UP000298652"/>
    </source>
</evidence>
<proteinExistence type="predicted"/>